<dbReference type="PROSITE" id="PS51257">
    <property type="entry name" value="PROKAR_LIPOPROTEIN"/>
    <property type="match status" value="1"/>
</dbReference>
<evidence type="ECO:0000313" key="2">
    <source>
        <dbReference type="EMBL" id="TQV79064.1"/>
    </source>
</evidence>
<accession>A0A545TPC4</accession>
<evidence type="ECO:0000256" key="1">
    <source>
        <dbReference type="SAM" id="SignalP"/>
    </source>
</evidence>
<feature type="signal peptide" evidence="1">
    <location>
        <begin position="1"/>
        <end position="29"/>
    </location>
</feature>
<organism evidence="2 3">
    <name type="scientific">Denitrobaculum tricleocarpae</name>
    <dbReference type="NCBI Taxonomy" id="2591009"/>
    <lineage>
        <taxon>Bacteria</taxon>
        <taxon>Pseudomonadati</taxon>
        <taxon>Pseudomonadota</taxon>
        <taxon>Alphaproteobacteria</taxon>
        <taxon>Rhodospirillales</taxon>
        <taxon>Rhodospirillaceae</taxon>
        <taxon>Denitrobaculum</taxon>
    </lineage>
</organism>
<comment type="caution">
    <text evidence="2">The sequence shown here is derived from an EMBL/GenBank/DDBJ whole genome shotgun (WGS) entry which is preliminary data.</text>
</comment>
<protein>
    <recommendedName>
        <fullName evidence="4">Lipoprotein</fullName>
    </recommendedName>
</protein>
<sequence length="200" mass="21843">MKNQLRTTRSAGFKLAASAVLLGGLAACANDTVLRPVQLDNYDPNDLFYLAGKGPVKTQVVGNPFDEAKPEVDSATTSVMTGATFRPKLTFQIEVPPEQNSPYHVVMLLDAPGNARPEKLCANPEDANRSASSKTGEDKLRVVAVYCVNDRRLSSIAGTTARPASSSDPRFQKLIQQATLNLFPLDNPDRRDSNRLWRAR</sequence>
<dbReference type="RefSeq" id="WP_142897287.1">
    <property type="nucleotide sequence ID" value="NZ_ML660056.1"/>
</dbReference>
<dbReference type="Proteomes" id="UP000315252">
    <property type="component" value="Unassembled WGS sequence"/>
</dbReference>
<gene>
    <name evidence="2" type="ORF">FKG95_15410</name>
</gene>
<name>A0A545TPC4_9PROT</name>
<keyword evidence="3" id="KW-1185">Reference proteome</keyword>
<evidence type="ECO:0000313" key="3">
    <source>
        <dbReference type="Proteomes" id="UP000315252"/>
    </source>
</evidence>
<dbReference type="AlphaFoldDB" id="A0A545TPC4"/>
<proteinExistence type="predicted"/>
<evidence type="ECO:0008006" key="4">
    <source>
        <dbReference type="Google" id="ProtNLM"/>
    </source>
</evidence>
<keyword evidence="1" id="KW-0732">Signal</keyword>
<feature type="chain" id="PRO_5021979904" description="Lipoprotein" evidence="1">
    <location>
        <begin position="30"/>
        <end position="200"/>
    </location>
</feature>
<dbReference type="EMBL" id="VHSH01000005">
    <property type="protein sequence ID" value="TQV79064.1"/>
    <property type="molecule type" value="Genomic_DNA"/>
</dbReference>
<reference evidence="2 3" key="1">
    <citation type="submission" date="2019-06" db="EMBL/GenBank/DDBJ databases">
        <title>Whole genome sequence for Rhodospirillaceae sp. R148.</title>
        <authorList>
            <person name="Wang G."/>
        </authorList>
    </citation>
    <scope>NUCLEOTIDE SEQUENCE [LARGE SCALE GENOMIC DNA]</scope>
    <source>
        <strain evidence="2 3">R148</strain>
    </source>
</reference>